<keyword evidence="8" id="KW-1185">Reference proteome</keyword>
<dbReference type="Pfam" id="PF01992">
    <property type="entry name" value="vATP-synt_AC39"/>
    <property type="match status" value="1"/>
</dbReference>
<dbReference type="GO" id="GO:0042777">
    <property type="term" value="P:proton motive force-driven plasma membrane ATP synthesis"/>
    <property type="evidence" value="ECO:0007669"/>
    <property type="project" value="UniProtKB-UniRule"/>
</dbReference>
<proteinExistence type="inferred from homology"/>
<dbReference type="STRING" id="767519.SAMN05216559_0671"/>
<dbReference type="InterPro" id="IPR050873">
    <property type="entry name" value="V-ATPase_V0D/AC39_subunit"/>
</dbReference>
<dbReference type="SUPFAM" id="SSF103486">
    <property type="entry name" value="V-type ATP synthase subunit C"/>
    <property type="match status" value="1"/>
</dbReference>
<comment type="similarity">
    <text evidence="1 6">Belongs to the V-ATPase V0D/AC39 subunit family.</text>
</comment>
<evidence type="ECO:0000256" key="4">
    <source>
        <dbReference type="ARBA" id="ARBA00023065"/>
    </source>
</evidence>
<dbReference type="InterPro" id="IPR014272">
    <property type="entry name" value="ATPase_V0-cplx_csu"/>
</dbReference>
<evidence type="ECO:0000256" key="3">
    <source>
        <dbReference type="ARBA" id="ARBA00022781"/>
    </source>
</evidence>
<comment type="function">
    <text evidence="6">Component of the A-type ATP synthase that produces ATP from ADP in the presence of a proton gradient across the membrane.</text>
</comment>
<keyword evidence="2 6" id="KW-0813">Transport</keyword>
<dbReference type="Proteomes" id="UP000199062">
    <property type="component" value="Unassembled WGS sequence"/>
</dbReference>
<organism evidence="7 8">
    <name type="scientific">Halomicrobium zhouii</name>
    <dbReference type="NCBI Taxonomy" id="767519"/>
    <lineage>
        <taxon>Archaea</taxon>
        <taxon>Methanobacteriati</taxon>
        <taxon>Methanobacteriota</taxon>
        <taxon>Stenosarchaea group</taxon>
        <taxon>Halobacteria</taxon>
        <taxon>Halobacteriales</taxon>
        <taxon>Haloarculaceae</taxon>
        <taxon>Halomicrobium</taxon>
    </lineage>
</organism>
<keyword evidence="4 6" id="KW-0406">Ion transport</keyword>
<evidence type="ECO:0000313" key="7">
    <source>
        <dbReference type="EMBL" id="SFR89679.1"/>
    </source>
</evidence>
<dbReference type="PANTHER" id="PTHR38682:SF1">
    <property type="entry name" value="V-TYPE ATP SYNTHASE SUBUNIT C"/>
    <property type="match status" value="1"/>
</dbReference>
<reference evidence="7 8" key="1">
    <citation type="submission" date="2016-10" db="EMBL/GenBank/DDBJ databases">
        <authorList>
            <person name="de Groot N.N."/>
        </authorList>
    </citation>
    <scope>NUCLEOTIDE SEQUENCE [LARGE SCALE GENOMIC DNA]</scope>
    <source>
        <strain evidence="7 8">CGMCC 1.10457</strain>
    </source>
</reference>
<dbReference type="AlphaFoldDB" id="A0A1I6KEL3"/>
<dbReference type="GO" id="GO:0046961">
    <property type="term" value="F:proton-transporting ATPase activity, rotational mechanism"/>
    <property type="evidence" value="ECO:0007669"/>
    <property type="project" value="InterPro"/>
</dbReference>
<evidence type="ECO:0000256" key="2">
    <source>
        <dbReference type="ARBA" id="ARBA00022448"/>
    </source>
</evidence>
<keyword evidence="5 6" id="KW-0066">ATP synthesis</keyword>
<comment type="subunit">
    <text evidence="6">Has multiple subunits with at least A(3), B(3), C, D, E, F, H, I and proteolipid K(x).</text>
</comment>
<dbReference type="InterPro" id="IPR002843">
    <property type="entry name" value="ATPase_V0-cplx_csu/dsu"/>
</dbReference>
<dbReference type="Gene3D" id="1.20.1690.10">
    <property type="entry name" value="V-type ATP synthase subunit C domain"/>
    <property type="match status" value="2"/>
</dbReference>
<dbReference type="HAMAP" id="MF_00314">
    <property type="entry name" value="ATP_synth_C_arch"/>
    <property type="match status" value="1"/>
</dbReference>
<dbReference type="InterPro" id="IPR036079">
    <property type="entry name" value="ATPase_csu/dsu_sf"/>
</dbReference>
<protein>
    <recommendedName>
        <fullName evidence="6">A-type ATP synthase subunit C</fullName>
    </recommendedName>
</protein>
<evidence type="ECO:0000256" key="5">
    <source>
        <dbReference type="ARBA" id="ARBA00023310"/>
    </source>
</evidence>
<dbReference type="InterPro" id="IPR035067">
    <property type="entry name" value="V-type_ATPase_csu/dsu"/>
</dbReference>
<dbReference type="PANTHER" id="PTHR38682">
    <property type="entry name" value="V-TYPE ATP SYNTHASE SUBUNIT C"/>
    <property type="match status" value="1"/>
</dbReference>
<dbReference type="GO" id="GO:0005886">
    <property type="term" value="C:plasma membrane"/>
    <property type="evidence" value="ECO:0007669"/>
    <property type="project" value="UniProtKB-SubCell"/>
</dbReference>
<dbReference type="GO" id="GO:0046933">
    <property type="term" value="F:proton-transporting ATP synthase activity, rotational mechanism"/>
    <property type="evidence" value="ECO:0007669"/>
    <property type="project" value="UniProtKB-UniRule"/>
</dbReference>
<dbReference type="EMBL" id="FOZK01000001">
    <property type="protein sequence ID" value="SFR89679.1"/>
    <property type="molecule type" value="Genomic_DNA"/>
</dbReference>
<keyword evidence="6" id="KW-0472">Membrane</keyword>
<dbReference type="RefSeq" id="WP_089813857.1">
    <property type="nucleotide sequence ID" value="NZ_FOZK01000001.1"/>
</dbReference>
<name>A0A1I6KEL3_9EURY</name>
<dbReference type="NCBIfam" id="NF002265">
    <property type="entry name" value="PRK01198.1-1"/>
    <property type="match status" value="1"/>
</dbReference>
<evidence type="ECO:0000256" key="1">
    <source>
        <dbReference type="ARBA" id="ARBA00006709"/>
    </source>
</evidence>
<dbReference type="Gene3D" id="1.10.132.50">
    <property type="entry name" value="ATP synthase (C/AC39) subunit, domain 3"/>
    <property type="match status" value="1"/>
</dbReference>
<dbReference type="InterPro" id="IPR044911">
    <property type="entry name" value="V-type_ATPase_csu/dsu_dom_3"/>
</dbReference>
<dbReference type="GO" id="GO:0033179">
    <property type="term" value="C:proton-transporting V-type ATPase, V0 domain"/>
    <property type="evidence" value="ECO:0007669"/>
    <property type="project" value="InterPro"/>
</dbReference>
<dbReference type="NCBIfam" id="TIGR02923">
    <property type="entry name" value="AhaC"/>
    <property type="match status" value="1"/>
</dbReference>
<evidence type="ECO:0000256" key="6">
    <source>
        <dbReference type="HAMAP-Rule" id="MF_00314"/>
    </source>
</evidence>
<keyword evidence="3 6" id="KW-0375">Hydrogen ion transport</keyword>
<dbReference type="GO" id="GO:0005524">
    <property type="term" value="F:ATP binding"/>
    <property type="evidence" value="ECO:0007669"/>
    <property type="project" value="UniProtKB-UniRule"/>
</dbReference>
<comment type="subcellular location">
    <subcellularLocation>
        <location evidence="6">Cell membrane</location>
        <topology evidence="6">Peripheral membrane protein</topology>
    </subcellularLocation>
</comment>
<keyword evidence="6" id="KW-1003">Cell membrane</keyword>
<evidence type="ECO:0000313" key="8">
    <source>
        <dbReference type="Proteomes" id="UP000199062"/>
    </source>
</evidence>
<gene>
    <name evidence="6" type="primary">atpC</name>
    <name evidence="7" type="ORF">SAMN05216559_0671</name>
</gene>
<dbReference type="OrthoDB" id="4272at2157"/>
<accession>A0A1I6KEL3</accession>
<sequence>MSTGVDDRRGPGNYEYVTARVRSRRASLFDDDDYRKLVRMGTGEIARFMEDTEYSEEMNALGSRYSGVDLIEYALNRNLAKHFEDLLRWSDGRLYDFIARYLRKFDVWNVKTVIRGVYSGATAEEISDDLIRAGEIPGDLLDRIAQADTIEAVVELLAPTVFGDALEAAYADYEETDVLVPLENAVDRAFYEPLLSGLPQVQEVDSPTGLYVEFLTAEIDFRNLRNALRLARSGAEIDPAEYFIDGGKLFDRATVEGLVANREQLIATVRDSRYGDEIDDALDDLEQADDLIQFEHALDAALLEYADKLTNRYPLSICPVLSYVLAKEREVDNIRAIARGREAGLEPDEIERELVIL</sequence>